<evidence type="ECO:0000313" key="1">
    <source>
        <dbReference type="EMBL" id="RJE17345.1"/>
    </source>
</evidence>
<evidence type="ECO:0000313" key="2">
    <source>
        <dbReference type="Proteomes" id="UP000266188"/>
    </source>
</evidence>
<dbReference type="AlphaFoldDB" id="A0A3A2ZHH5"/>
<evidence type="ECO:0008006" key="3">
    <source>
        <dbReference type="Google" id="ProtNLM"/>
    </source>
</evidence>
<dbReference type="Proteomes" id="UP000266188">
    <property type="component" value="Unassembled WGS sequence"/>
</dbReference>
<proteinExistence type="predicted"/>
<sequence length="92" mass="10737">MDHFLGQLSMYFGSTGQDLSGTQKVMIAASYLRGGALDWFQTYLEEWEKDRCENDEEKKQVMTHYSQFRGALRGMFGDVDKKKNAERKLHHL</sequence>
<comment type="caution">
    <text evidence="1">The sequence shown here is derived from an EMBL/GenBank/DDBJ whole genome shotgun (WGS) entry which is preliminary data.</text>
</comment>
<reference evidence="2" key="1">
    <citation type="submission" date="2017-02" db="EMBL/GenBank/DDBJ databases">
        <authorList>
            <person name="Tafer H."/>
            <person name="Lopandic K."/>
        </authorList>
    </citation>
    <scope>NUCLEOTIDE SEQUENCE [LARGE SCALE GENOMIC DNA]</scope>
    <source>
        <strain evidence="2">CBS 366.77</strain>
    </source>
</reference>
<protein>
    <recommendedName>
        <fullName evidence="3">DUF4939 domain-containing protein</fullName>
    </recommendedName>
</protein>
<accession>A0A3A2ZHH5</accession>
<dbReference type="EMBL" id="MVGC01001123">
    <property type="protein sequence ID" value="RJE17345.1"/>
    <property type="molecule type" value="Genomic_DNA"/>
</dbReference>
<organism evidence="1 2">
    <name type="scientific">Aspergillus sclerotialis</name>
    <dbReference type="NCBI Taxonomy" id="2070753"/>
    <lineage>
        <taxon>Eukaryota</taxon>
        <taxon>Fungi</taxon>
        <taxon>Dikarya</taxon>
        <taxon>Ascomycota</taxon>
        <taxon>Pezizomycotina</taxon>
        <taxon>Eurotiomycetes</taxon>
        <taxon>Eurotiomycetidae</taxon>
        <taxon>Eurotiales</taxon>
        <taxon>Aspergillaceae</taxon>
        <taxon>Aspergillus</taxon>
        <taxon>Aspergillus subgen. Polypaecilum</taxon>
    </lineage>
</organism>
<gene>
    <name evidence="1" type="ORF">PHISCL_10318</name>
</gene>
<keyword evidence="2" id="KW-1185">Reference proteome</keyword>
<feature type="non-terminal residue" evidence="1">
    <location>
        <position position="92"/>
    </location>
</feature>
<name>A0A3A2ZHH5_9EURO</name>
<dbReference type="OrthoDB" id="5234791at2759"/>